<reference evidence="2 3" key="1">
    <citation type="journal article" date="2016" name="Appl. Microbiol. Biotechnol.">
        <title>Characterization of T-DNA insertion mutants with decreased virulence in the entomopathogenic fungus Beauveria bassiana JEF-007.</title>
        <authorList>
            <person name="Kim S."/>
            <person name="Lee S.J."/>
            <person name="Nai Y.S."/>
            <person name="Yu J.S."/>
            <person name="Lee M.R."/>
            <person name="Yang Y.T."/>
            <person name="Kim J.S."/>
        </authorList>
    </citation>
    <scope>NUCLEOTIDE SEQUENCE [LARGE SCALE GENOMIC DNA]</scope>
    <source>
        <strain evidence="2 3">JEF-007</strain>
    </source>
</reference>
<feature type="compositionally biased region" description="Basic and acidic residues" evidence="1">
    <location>
        <begin position="15"/>
        <end position="24"/>
    </location>
</feature>
<sequence length="89" mass="10002">MGHKDPVADDDDDQKGERIQRPRDISPVSHDSGDCDDEQGCDSDWKIEELSLRNSSVPHIETELVNASKSIWLLVKPEYVREPKVGDDG</sequence>
<feature type="region of interest" description="Disordered" evidence="1">
    <location>
        <begin position="1"/>
        <end position="41"/>
    </location>
</feature>
<evidence type="ECO:0000313" key="3">
    <source>
        <dbReference type="Proteomes" id="UP000235728"/>
    </source>
</evidence>
<organism evidence="2 3">
    <name type="scientific">Beauveria bassiana</name>
    <name type="common">White muscardine disease fungus</name>
    <name type="synonym">Tritirachium shiotae</name>
    <dbReference type="NCBI Taxonomy" id="176275"/>
    <lineage>
        <taxon>Eukaryota</taxon>
        <taxon>Fungi</taxon>
        <taxon>Dikarya</taxon>
        <taxon>Ascomycota</taxon>
        <taxon>Pezizomycotina</taxon>
        <taxon>Sordariomycetes</taxon>
        <taxon>Hypocreomycetidae</taxon>
        <taxon>Hypocreales</taxon>
        <taxon>Cordycipitaceae</taxon>
        <taxon>Beauveria</taxon>
    </lineage>
</organism>
<evidence type="ECO:0000313" key="2">
    <source>
        <dbReference type="EMBL" id="PMB67624.1"/>
    </source>
</evidence>
<protein>
    <submittedName>
        <fullName evidence="2">Uncharacterized protein</fullName>
    </submittedName>
</protein>
<proteinExistence type="predicted"/>
<dbReference type="EMBL" id="MRVG01000006">
    <property type="protein sequence ID" value="PMB67624.1"/>
    <property type="molecule type" value="Genomic_DNA"/>
</dbReference>
<name>A0A2N6NK57_BEABA</name>
<gene>
    <name evidence="2" type="ORF">BM221_005791</name>
</gene>
<evidence type="ECO:0000256" key="1">
    <source>
        <dbReference type="SAM" id="MobiDB-lite"/>
    </source>
</evidence>
<accession>A0A2N6NK57</accession>
<comment type="caution">
    <text evidence="2">The sequence shown here is derived from an EMBL/GenBank/DDBJ whole genome shotgun (WGS) entry which is preliminary data.</text>
</comment>
<dbReference type="Proteomes" id="UP000235728">
    <property type="component" value="Unassembled WGS sequence"/>
</dbReference>
<dbReference type="AlphaFoldDB" id="A0A2N6NK57"/>